<dbReference type="EMBL" id="AP027452">
    <property type="protein sequence ID" value="BDY31104.1"/>
    <property type="molecule type" value="Genomic_DNA"/>
</dbReference>
<proteinExistence type="predicted"/>
<sequence length="216" mass="22735">MTVTRSRLDRLPVRSAESTPRELDWTRMSPQPAPSTVSFVRPRSEAVLCYELNVVASTAAAVVSGLGGWLFDRRMAGWGVGVALTDRGDDRALRILGAKVVELSGVWGSGPGDAERVALTVIATDRFESDGAVRSRGLDALHAGSGGIAFWGLACPRSLSSQLYPTRYRPSAAARAFKAHALAAAGLPMAGADVPETVFRCGTVAGALDGDLVPVW</sequence>
<gene>
    <name evidence="1" type="ORF">hbim_05056</name>
</gene>
<dbReference type="RefSeq" id="WP_229477875.1">
    <property type="nucleotide sequence ID" value="NZ_BPWM01000003.1"/>
</dbReference>
<protein>
    <submittedName>
        <fullName evidence="1">Uncharacterized protein</fullName>
    </submittedName>
</protein>
<dbReference type="Proteomes" id="UP001241092">
    <property type="component" value="Chromosome"/>
</dbReference>
<organism evidence="1 2">
    <name type="scientific">Mycolicibacterium mageritense</name>
    <name type="common">Mycobacterium mageritense</name>
    <dbReference type="NCBI Taxonomy" id="53462"/>
    <lineage>
        <taxon>Bacteria</taxon>
        <taxon>Bacillati</taxon>
        <taxon>Actinomycetota</taxon>
        <taxon>Actinomycetes</taxon>
        <taxon>Mycobacteriales</taxon>
        <taxon>Mycobacteriaceae</taxon>
        <taxon>Mycolicibacterium</taxon>
    </lineage>
</organism>
<evidence type="ECO:0000313" key="1">
    <source>
        <dbReference type="EMBL" id="BDY31104.1"/>
    </source>
</evidence>
<name>A0AAI8XMY0_MYCME</name>
<evidence type="ECO:0000313" key="2">
    <source>
        <dbReference type="Proteomes" id="UP001241092"/>
    </source>
</evidence>
<reference evidence="1" key="1">
    <citation type="submission" date="2023-03" db="EMBL/GenBank/DDBJ databases">
        <title>Draft genome sequence of a Mycolicibacterium mageritense strain H4_3_1 isolated from a hybrid biological-inorganic system reactor.</title>
        <authorList>
            <person name="Feng X."/>
            <person name="Kazama D."/>
            <person name="Sato K."/>
            <person name="Kobayashi H."/>
        </authorList>
    </citation>
    <scope>NUCLEOTIDE SEQUENCE</scope>
    <source>
        <strain evidence="1">H4_3_1</strain>
    </source>
</reference>
<dbReference type="AlphaFoldDB" id="A0AAI8XMY0"/>
<accession>A0AAI8XMY0</accession>